<sequence>MSRLYPLLITITIVASSTITLNNPIQVDYHKEKLNQYFIDHNSQIWFEFVKSIEILNPKTTICQVMPYQFEKINPISIQFDNITSSLFDNEQKTLFVLEQKQLTVIEITFTNFSLSTYHYRIGETNYINKIEMTSHQISNGIDLAQIEDNFILILDDQQKLILFDKVTKNFEDIQSFQSQPIWITSANGFLFVGFEDKLIQYKLDQRKLIQIKQLELNLANSSILKMQQSSIFISFPFYKVIKVTYNQNVLQVEDYLTQNMEIVSLEIQGQNISYLTKDYVYLNSGKKLFEQYDKLFQFVDLVILISNKGIIKVISEFIDELSTPLYIKHQNVSNVHIMNNFGINYHLITESQNLIMINEISLTESFIQCDDRIGDNQEAVSFIALADGCQDRRTISQPSSCKIQGKIQFNYISTIYSKYSDLIYLMIILLISASFLILLAIFYTRKYQKEAEQYNIVNQQDILKVDQSKDQINQEF</sequence>
<keyword evidence="2" id="KW-0732">Signal</keyword>
<accession>A0BRS4</accession>
<evidence type="ECO:0008006" key="5">
    <source>
        <dbReference type="Google" id="ProtNLM"/>
    </source>
</evidence>
<feature type="chain" id="PRO_5002622898" description="Transmembrane protein" evidence="2">
    <location>
        <begin position="17"/>
        <end position="477"/>
    </location>
</feature>
<dbReference type="OrthoDB" id="304246at2759"/>
<feature type="signal peptide" evidence="2">
    <location>
        <begin position="1"/>
        <end position="16"/>
    </location>
</feature>
<gene>
    <name evidence="3" type="ORF">GSPATT00031472001</name>
</gene>
<organism evidence="3 4">
    <name type="scientific">Paramecium tetraurelia</name>
    <dbReference type="NCBI Taxonomy" id="5888"/>
    <lineage>
        <taxon>Eukaryota</taxon>
        <taxon>Sar</taxon>
        <taxon>Alveolata</taxon>
        <taxon>Ciliophora</taxon>
        <taxon>Intramacronucleata</taxon>
        <taxon>Oligohymenophorea</taxon>
        <taxon>Peniculida</taxon>
        <taxon>Parameciidae</taxon>
        <taxon>Paramecium</taxon>
    </lineage>
</organism>
<name>A0BRS4_PARTE</name>
<keyword evidence="1" id="KW-1133">Transmembrane helix</keyword>
<dbReference type="GeneID" id="5014423"/>
<dbReference type="AlphaFoldDB" id="A0BRS4"/>
<evidence type="ECO:0000256" key="2">
    <source>
        <dbReference type="SAM" id="SignalP"/>
    </source>
</evidence>
<dbReference type="OMA" id="ESFIQCD"/>
<dbReference type="Proteomes" id="UP000000600">
    <property type="component" value="Unassembled WGS sequence"/>
</dbReference>
<keyword evidence="1" id="KW-0472">Membrane</keyword>
<dbReference type="KEGG" id="ptm:GSPATT00031472001"/>
<evidence type="ECO:0000313" key="3">
    <source>
        <dbReference type="EMBL" id="CAK61241.1"/>
    </source>
</evidence>
<dbReference type="RefSeq" id="XP_001428639.1">
    <property type="nucleotide sequence ID" value="XM_001428602.1"/>
</dbReference>
<protein>
    <recommendedName>
        <fullName evidence="5">Transmembrane protein</fullName>
    </recommendedName>
</protein>
<reference evidence="3 4" key="1">
    <citation type="journal article" date="2006" name="Nature">
        <title>Global trends of whole-genome duplications revealed by the ciliate Paramecium tetraurelia.</title>
        <authorList>
            <consortium name="Genoscope"/>
            <person name="Aury J.-M."/>
            <person name="Jaillon O."/>
            <person name="Duret L."/>
            <person name="Noel B."/>
            <person name="Jubin C."/>
            <person name="Porcel B.M."/>
            <person name="Segurens B."/>
            <person name="Daubin V."/>
            <person name="Anthouard V."/>
            <person name="Aiach N."/>
            <person name="Arnaiz O."/>
            <person name="Billaut A."/>
            <person name="Beisson J."/>
            <person name="Blanc I."/>
            <person name="Bouhouche K."/>
            <person name="Camara F."/>
            <person name="Duharcourt S."/>
            <person name="Guigo R."/>
            <person name="Gogendeau D."/>
            <person name="Katinka M."/>
            <person name="Keller A.-M."/>
            <person name="Kissmehl R."/>
            <person name="Klotz C."/>
            <person name="Koll F."/>
            <person name="Le Moue A."/>
            <person name="Lepere C."/>
            <person name="Malinsky S."/>
            <person name="Nowacki M."/>
            <person name="Nowak J.K."/>
            <person name="Plattner H."/>
            <person name="Poulain J."/>
            <person name="Ruiz F."/>
            <person name="Serrano V."/>
            <person name="Zagulski M."/>
            <person name="Dessen P."/>
            <person name="Betermier M."/>
            <person name="Weissenbach J."/>
            <person name="Scarpelli C."/>
            <person name="Schachter V."/>
            <person name="Sperling L."/>
            <person name="Meyer E."/>
            <person name="Cohen J."/>
            <person name="Wincker P."/>
        </authorList>
    </citation>
    <scope>NUCLEOTIDE SEQUENCE [LARGE SCALE GENOMIC DNA]</scope>
    <source>
        <strain evidence="3 4">Stock d4-2</strain>
    </source>
</reference>
<evidence type="ECO:0000313" key="4">
    <source>
        <dbReference type="Proteomes" id="UP000000600"/>
    </source>
</evidence>
<feature type="transmembrane region" description="Helical" evidence="1">
    <location>
        <begin position="423"/>
        <end position="444"/>
    </location>
</feature>
<evidence type="ECO:0000256" key="1">
    <source>
        <dbReference type="SAM" id="Phobius"/>
    </source>
</evidence>
<keyword evidence="1" id="KW-0812">Transmembrane</keyword>
<dbReference type="InParanoid" id="A0BRS4"/>
<dbReference type="HOGENOM" id="CLU_573025_0_0_1"/>
<keyword evidence="4" id="KW-1185">Reference proteome</keyword>
<proteinExistence type="predicted"/>
<dbReference type="EMBL" id="CT868012">
    <property type="protein sequence ID" value="CAK61241.1"/>
    <property type="molecule type" value="Genomic_DNA"/>
</dbReference>